<organism evidence="2 3">
    <name type="scientific">Euphydryas editha</name>
    <name type="common">Edith's checkerspot</name>
    <dbReference type="NCBI Taxonomy" id="104508"/>
    <lineage>
        <taxon>Eukaryota</taxon>
        <taxon>Metazoa</taxon>
        <taxon>Ecdysozoa</taxon>
        <taxon>Arthropoda</taxon>
        <taxon>Hexapoda</taxon>
        <taxon>Insecta</taxon>
        <taxon>Pterygota</taxon>
        <taxon>Neoptera</taxon>
        <taxon>Endopterygota</taxon>
        <taxon>Lepidoptera</taxon>
        <taxon>Glossata</taxon>
        <taxon>Ditrysia</taxon>
        <taxon>Papilionoidea</taxon>
        <taxon>Nymphalidae</taxon>
        <taxon>Nymphalinae</taxon>
        <taxon>Euphydryas</taxon>
    </lineage>
</organism>
<gene>
    <name evidence="2" type="ORF">EEDITHA_LOCUS21837</name>
</gene>
<reference evidence="2" key="1">
    <citation type="submission" date="2022-03" db="EMBL/GenBank/DDBJ databases">
        <authorList>
            <person name="Tunstrom K."/>
        </authorList>
    </citation>
    <scope>NUCLEOTIDE SEQUENCE</scope>
</reference>
<dbReference type="AlphaFoldDB" id="A0AAU9VDC0"/>
<evidence type="ECO:0000313" key="3">
    <source>
        <dbReference type="Proteomes" id="UP001153954"/>
    </source>
</evidence>
<proteinExistence type="predicted"/>
<dbReference type="Proteomes" id="UP001153954">
    <property type="component" value="Unassembled WGS sequence"/>
</dbReference>
<protein>
    <submittedName>
        <fullName evidence="2">Uncharacterized protein</fullName>
    </submittedName>
</protein>
<evidence type="ECO:0000256" key="1">
    <source>
        <dbReference type="SAM" id="MobiDB-lite"/>
    </source>
</evidence>
<feature type="compositionally biased region" description="Basic residues" evidence="1">
    <location>
        <begin position="49"/>
        <end position="59"/>
    </location>
</feature>
<accession>A0AAU9VDC0</accession>
<dbReference type="EMBL" id="CAKOGL010000030">
    <property type="protein sequence ID" value="CAH2107845.1"/>
    <property type="molecule type" value="Genomic_DNA"/>
</dbReference>
<sequence length="122" mass="14492">MERLGSYKIRSHCLFCALGSRARRARNTNEVRRRAGMRRERRTPAPLTHRAHHRAHPRTSPHQNNELRKKYPQNIPDTLTTNNDIKKSYTLNVQSLYFGEALRIIDLPYEFQTLIRRDSRPK</sequence>
<evidence type="ECO:0000313" key="2">
    <source>
        <dbReference type="EMBL" id="CAH2107845.1"/>
    </source>
</evidence>
<name>A0AAU9VDC0_EUPED</name>
<comment type="caution">
    <text evidence="2">The sequence shown here is derived from an EMBL/GenBank/DDBJ whole genome shotgun (WGS) entry which is preliminary data.</text>
</comment>
<keyword evidence="3" id="KW-1185">Reference proteome</keyword>
<feature type="region of interest" description="Disordered" evidence="1">
    <location>
        <begin position="27"/>
        <end position="82"/>
    </location>
</feature>